<protein>
    <submittedName>
        <fullName evidence="1">Uncharacterized protein</fullName>
    </submittedName>
</protein>
<dbReference type="AlphaFoldDB" id="G4TSR6"/>
<comment type="caution">
    <text evidence="1">The sequence shown here is derived from an EMBL/GenBank/DDBJ whole genome shotgun (WGS) entry which is preliminary data.</text>
</comment>
<name>G4TSR6_SERID</name>
<dbReference type="InParanoid" id="G4TSR6"/>
<feature type="non-terminal residue" evidence="1">
    <location>
        <position position="1"/>
    </location>
</feature>
<gene>
    <name evidence="1" type="ORF">PIIN_08312</name>
</gene>
<dbReference type="EMBL" id="CAFZ01000306">
    <property type="protein sequence ID" value="CCA74359.1"/>
    <property type="molecule type" value="Genomic_DNA"/>
</dbReference>
<keyword evidence="2" id="KW-1185">Reference proteome</keyword>
<dbReference type="Proteomes" id="UP000007148">
    <property type="component" value="Unassembled WGS sequence"/>
</dbReference>
<evidence type="ECO:0000313" key="1">
    <source>
        <dbReference type="EMBL" id="CCA74359.1"/>
    </source>
</evidence>
<organism evidence="1 2">
    <name type="scientific">Serendipita indica (strain DSM 11827)</name>
    <name type="common">Root endophyte fungus</name>
    <name type="synonym">Piriformospora indica</name>
    <dbReference type="NCBI Taxonomy" id="1109443"/>
    <lineage>
        <taxon>Eukaryota</taxon>
        <taxon>Fungi</taxon>
        <taxon>Dikarya</taxon>
        <taxon>Basidiomycota</taxon>
        <taxon>Agaricomycotina</taxon>
        <taxon>Agaricomycetes</taxon>
        <taxon>Sebacinales</taxon>
        <taxon>Serendipitaceae</taxon>
        <taxon>Serendipita</taxon>
    </lineage>
</organism>
<evidence type="ECO:0000313" key="2">
    <source>
        <dbReference type="Proteomes" id="UP000007148"/>
    </source>
</evidence>
<reference evidence="1 2" key="1">
    <citation type="journal article" date="2011" name="PLoS Pathog.">
        <title>Endophytic Life Strategies Decoded by Genome and Transcriptome Analyses of the Mutualistic Root Symbiont Piriformospora indica.</title>
        <authorList>
            <person name="Zuccaro A."/>
            <person name="Lahrmann U."/>
            <person name="Guldener U."/>
            <person name="Langen G."/>
            <person name="Pfiffi S."/>
            <person name="Biedenkopf D."/>
            <person name="Wong P."/>
            <person name="Samans B."/>
            <person name="Grimm C."/>
            <person name="Basiewicz M."/>
            <person name="Murat C."/>
            <person name="Martin F."/>
            <person name="Kogel K.H."/>
        </authorList>
    </citation>
    <scope>NUCLEOTIDE SEQUENCE [LARGE SCALE GENOMIC DNA]</scope>
    <source>
        <strain evidence="1 2">DSM 11827</strain>
    </source>
</reference>
<accession>G4TSR6</accession>
<sequence>ISNRRHSTLFTDVPDVFGARIPAGRLTKEVAAYKALFKDVWMLDIVFGTPDARWARGLYGKRSGNIVSIDAAHSEDEENGHQTVHSTEEYDLRIMIPSYRHWRTQEGRTMMWQMSKKDGPSLTATRP</sequence>
<proteinExistence type="predicted"/>
<dbReference type="HOGENOM" id="CLU_1975829_0_0_1"/>